<reference evidence="2" key="1">
    <citation type="journal article" date="2022" name="bioRxiv">
        <title>Sequencing and chromosome-scale assembly of the giantPleurodeles waltlgenome.</title>
        <authorList>
            <person name="Brown T."/>
            <person name="Elewa A."/>
            <person name="Iarovenko S."/>
            <person name="Subramanian E."/>
            <person name="Araus A.J."/>
            <person name="Petzold A."/>
            <person name="Susuki M."/>
            <person name="Suzuki K.-i.T."/>
            <person name="Hayashi T."/>
            <person name="Toyoda A."/>
            <person name="Oliveira C."/>
            <person name="Osipova E."/>
            <person name="Leigh N.D."/>
            <person name="Simon A."/>
            <person name="Yun M.H."/>
        </authorList>
    </citation>
    <scope>NUCLEOTIDE SEQUENCE</scope>
    <source>
        <strain evidence="2">20211129_DDA</strain>
        <tissue evidence="2">Liver</tissue>
    </source>
</reference>
<gene>
    <name evidence="2" type="ORF">NDU88_001149</name>
</gene>
<protein>
    <submittedName>
        <fullName evidence="2">Uncharacterized protein</fullName>
    </submittedName>
</protein>
<dbReference type="AlphaFoldDB" id="A0AAV7KNQ3"/>
<feature type="compositionally biased region" description="Basic residues" evidence="1">
    <location>
        <begin position="1"/>
        <end position="11"/>
    </location>
</feature>
<proteinExistence type="predicted"/>
<organism evidence="2 3">
    <name type="scientific">Pleurodeles waltl</name>
    <name type="common">Iberian ribbed newt</name>
    <dbReference type="NCBI Taxonomy" id="8319"/>
    <lineage>
        <taxon>Eukaryota</taxon>
        <taxon>Metazoa</taxon>
        <taxon>Chordata</taxon>
        <taxon>Craniata</taxon>
        <taxon>Vertebrata</taxon>
        <taxon>Euteleostomi</taxon>
        <taxon>Amphibia</taxon>
        <taxon>Batrachia</taxon>
        <taxon>Caudata</taxon>
        <taxon>Salamandroidea</taxon>
        <taxon>Salamandridae</taxon>
        <taxon>Pleurodelinae</taxon>
        <taxon>Pleurodeles</taxon>
    </lineage>
</organism>
<feature type="region of interest" description="Disordered" evidence="1">
    <location>
        <begin position="134"/>
        <end position="175"/>
    </location>
</feature>
<feature type="compositionally biased region" description="Basic and acidic residues" evidence="1">
    <location>
        <begin position="212"/>
        <end position="222"/>
    </location>
</feature>
<evidence type="ECO:0000313" key="3">
    <source>
        <dbReference type="Proteomes" id="UP001066276"/>
    </source>
</evidence>
<feature type="compositionally biased region" description="Basic and acidic residues" evidence="1">
    <location>
        <begin position="134"/>
        <end position="146"/>
    </location>
</feature>
<name>A0AAV7KNQ3_PLEWA</name>
<dbReference type="Proteomes" id="UP001066276">
    <property type="component" value="Chromosome 12"/>
</dbReference>
<dbReference type="EMBL" id="JANPWB010000016">
    <property type="protein sequence ID" value="KAJ1080961.1"/>
    <property type="molecule type" value="Genomic_DNA"/>
</dbReference>
<feature type="region of interest" description="Disordered" evidence="1">
    <location>
        <begin position="1"/>
        <end position="103"/>
    </location>
</feature>
<comment type="caution">
    <text evidence="2">The sequence shown here is derived from an EMBL/GenBank/DDBJ whole genome shotgun (WGS) entry which is preliminary data.</text>
</comment>
<feature type="region of interest" description="Disordered" evidence="1">
    <location>
        <begin position="202"/>
        <end position="236"/>
    </location>
</feature>
<accession>A0AAV7KNQ3</accession>
<keyword evidence="3" id="KW-1185">Reference proteome</keyword>
<evidence type="ECO:0000313" key="2">
    <source>
        <dbReference type="EMBL" id="KAJ1080961.1"/>
    </source>
</evidence>
<evidence type="ECO:0000256" key="1">
    <source>
        <dbReference type="SAM" id="MobiDB-lite"/>
    </source>
</evidence>
<sequence>MHGARRCRLLARGRSPQSVGGRQPAAGRSGAPWKTPATILHMTADGTLGDPRSQPSQRPCAQESAASRDLAARQTLPQCTLARGKPELDPARPRRPPRGAAAEVAPALCRIRPQAWPSRGYRARPRGVRALLDSRDPTERHREKADMVPTPEAAKEMRREYSASAGGKKTRDHRFPLDKLSAHRPSMYISACNPTELLPATLKVQVRRDKHRAPDVPSEPRHKKDGRGRSWRQPGW</sequence>